<accession>A0AAD1H5D7</accession>
<proteinExistence type="predicted"/>
<organism evidence="1 2">
    <name type="scientific">Mycolicibacterium moriokaense</name>
    <dbReference type="NCBI Taxonomy" id="39691"/>
    <lineage>
        <taxon>Bacteria</taxon>
        <taxon>Bacillati</taxon>
        <taxon>Actinomycetota</taxon>
        <taxon>Actinomycetes</taxon>
        <taxon>Mycobacteriales</taxon>
        <taxon>Mycobacteriaceae</taxon>
        <taxon>Mycolicibacterium</taxon>
    </lineage>
</organism>
<dbReference type="AlphaFoldDB" id="A0AAD1H5D7"/>
<reference evidence="1 2" key="1">
    <citation type="journal article" date="2019" name="Emerg. Microbes Infect.">
        <title>Comprehensive subspecies identification of 175 nontuberculous mycobacteria species based on 7547 genomic profiles.</title>
        <authorList>
            <person name="Matsumoto Y."/>
            <person name="Kinjo T."/>
            <person name="Motooka D."/>
            <person name="Nabeya D."/>
            <person name="Jung N."/>
            <person name="Uechi K."/>
            <person name="Horii T."/>
            <person name="Iida T."/>
            <person name="Fujita J."/>
            <person name="Nakamura S."/>
        </authorList>
    </citation>
    <scope>NUCLEOTIDE SEQUENCE [LARGE SCALE GENOMIC DNA]</scope>
    <source>
        <strain evidence="1 2">JCM 6375</strain>
    </source>
</reference>
<sequence length="108" mass="11286">MATIPVPITDANQFGPKCCSRASSVVIRAVSVATASLQGQARRAGRYLNNGGMAISLSIVGLSLDQGISANQAVLMDENFPWCDSSHKRTINATTGSGVTIPKSRHKG</sequence>
<protein>
    <submittedName>
        <fullName evidence="1">Uncharacterized protein</fullName>
    </submittedName>
</protein>
<keyword evidence="2" id="KW-1185">Reference proteome</keyword>
<gene>
    <name evidence="1" type="ORF">MMOR_01780</name>
</gene>
<name>A0AAD1H5D7_9MYCO</name>
<evidence type="ECO:0000313" key="1">
    <source>
        <dbReference type="EMBL" id="BBW99241.1"/>
    </source>
</evidence>
<dbReference type="EMBL" id="AP022560">
    <property type="protein sequence ID" value="BBW99241.1"/>
    <property type="molecule type" value="Genomic_DNA"/>
</dbReference>
<evidence type="ECO:0000313" key="2">
    <source>
        <dbReference type="Proteomes" id="UP000466681"/>
    </source>
</evidence>
<dbReference type="KEGG" id="mmor:MMOR_01780"/>
<dbReference type="Proteomes" id="UP000466681">
    <property type="component" value="Chromosome"/>
</dbReference>